<organism evidence="1 2">
    <name type="scientific">Candidatus Harrisonbacteria bacterium CG10_big_fil_rev_8_21_14_0_10_42_17</name>
    <dbReference type="NCBI Taxonomy" id="1974584"/>
    <lineage>
        <taxon>Bacteria</taxon>
        <taxon>Candidatus Harrisoniibacteriota</taxon>
    </lineage>
</organism>
<reference evidence="2" key="1">
    <citation type="submission" date="2017-09" db="EMBL/GenBank/DDBJ databases">
        <title>Depth-based differentiation of microbial function through sediment-hosted aquifers and enrichment of novel symbionts in the deep terrestrial subsurface.</title>
        <authorList>
            <person name="Probst A.J."/>
            <person name="Ladd B."/>
            <person name="Jarett J.K."/>
            <person name="Geller-Mcgrath D.E."/>
            <person name="Sieber C.M.K."/>
            <person name="Emerson J.B."/>
            <person name="Anantharaman K."/>
            <person name="Thomas B.C."/>
            <person name="Malmstrom R."/>
            <person name="Stieglmeier M."/>
            <person name="Klingl A."/>
            <person name="Woyke T."/>
            <person name="Ryan C.M."/>
            <person name="Banfield J.F."/>
        </authorList>
    </citation>
    <scope>NUCLEOTIDE SEQUENCE [LARGE SCALE GENOMIC DNA]</scope>
</reference>
<evidence type="ECO:0000313" key="2">
    <source>
        <dbReference type="Proteomes" id="UP000228635"/>
    </source>
</evidence>
<protein>
    <submittedName>
        <fullName evidence="1">Uncharacterized protein</fullName>
    </submittedName>
</protein>
<proteinExistence type="predicted"/>
<dbReference type="AlphaFoldDB" id="A0A2M6WIP8"/>
<sequence>MGSGALYNEGGIISVAHSLFQQNRYALDHAFGTTSVIQSVFLNNDQYGIYTSSDPSVVSAEDNWWGTITGPYHPTLNPDGLGDALSGNVSFIPWLNSPPN</sequence>
<dbReference type="Proteomes" id="UP000228635">
    <property type="component" value="Unassembled WGS sequence"/>
</dbReference>
<gene>
    <name evidence="1" type="ORF">COU08_01400</name>
</gene>
<name>A0A2M6WIP8_9BACT</name>
<dbReference type="EMBL" id="PFBA01000013">
    <property type="protein sequence ID" value="PIT92633.1"/>
    <property type="molecule type" value="Genomic_DNA"/>
</dbReference>
<accession>A0A2M6WIP8</accession>
<comment type="caution">
    <text evidence="1">The sequence shown here is derived from an EMBL/GenBank/DDBJ whole genome shotgun (WGS) entry which is preliminary data.</text>
</comment>
<evidence type="ECO:0000313" key="1">
    <source>
        <dbReference type="EMBL" id="PIT92633.1"/>
    </source>
</evidence>